<evidence type="ECO:0008006" key="4">
    <source>
        <dbReference type="Google" id="ProtNLM"/>
    </source>
</evidence>
<keyword evidence="3" id="KW-1185">Reference proteome</keyword>
<evidence type="ECO:0000313" key="3">
    <source>
        <dbReference type="Proteomes" id="UP001162734"/>
    </source>
</evidence>
<dbReference type="Proteomes" id="UP001162734">
    <property type="component" value="Chromosome"/>
</dbReference>
<evidence type="ECO:0000313" key="2">
    <source>
        <dbReference type="EMBL" id="BDG10071.1"/>
    </source>
</evidence>
<proteinExistence type="predicted"/>
<feature type="signal peptide" evidence="1">
    <location>
        <begin position="1"/>
        <end position="22"/>
    </location>
</feature>
<sequence>MAPRDALLSLAALAVAACGGQAGQAGPGHADGGTTPAVASCTGSIPANAVMCPGADAGLVRDAPRVVTGTSCDCGGACVPTPCTYVCEAGYTVSDGACVAVPPPPVVVQSFDNGDGTVTLLDDLGRTTWLADGGCSGAMPWDEAQAWVAGLASGACGLADGSAPGDWLLPGPLQLLRLGSVLAAQGPFVHVGAEGYWSSFQPCIGYAGAVNVVEGRYLDVPPTALFQVWPVRR</sequence>
<dbReference type="EMBL" id="AP025592">
    <property type="protein sequence ID" value="BDG10071.1"/>
    <property type="molecule type" value="Genomic_DNA"/>
</dbReference>
<evidence type="ECO:0000256" key="1">
    <source>
        <dbReference type="SAM" id="SignalP"/>
    </source>
</evidence>
<dbReference type="RefSeq" id="WP_248342465.1">
    <property type="nucleotide sequence ID" value="NZ_AP025592.1"/>
</dbReference>
<keyword evidence="1" id="KW-0732">Signal</keyword>
<gene>
    <name evidence="2" type="ORF">AMPC_31840</name>
</gene>
<feature type="chain" id="PRO_5045119010" description="Lipoprotein" evidence="1">
    <location>
        <begin position="23"/>
        <end position="233"/>
    </location>
</feature>
<accession>A0ABM7XE33</accession>
<reference evidence="3" key="1">
    <citation type="journal article" date="2022" name="Int. J. Syst. Evol. Microbiol.">
        <title>Anaeromyxobacter oryzae sp. nov., Anaeromyxobacter diazotrophicus sp. nov. and Anaeromyxobacter paludicola sp. nov., isolated from paddy soils.</title>
        <authorList>
            <person name="Itoh H."/>
            <person name="Xu Z."/>
            <person name="Mise K."/>
            <person name="Masuda Y."/>
            <person name="Ushijima N."/>
            <person name="Hayakawa C."/>
            <person name="Shiratori Y."/>
            <person name="Senoo K."/>
        </authorList>
    </citation>
    <scope>NUCLEOTIDE SEQUENCE [LARGE SCALE GENOMIC DNA]</scope>
    <source>
        <strain evidence="3">Red630</strain>
    </source>
</reference>
<dbReference type="PROSITE" id="PS51257">
    <property type="entry name" value="PROKAR_LIPOPROTEIN"/>
    <property type="match status" value="1"/>
</dbReference>
<organism evidence="2 3">
    <name type="scientific">Anaeromyxobacter paludicola</name>
    <dbReference type="NCBI Taxonomy" id="2918171"/>
    <lineage>
        <taxon>Bacteria</taxon>
        <taxon>Pseudomonadati</taxon>
        <taxon>Myxococcota</taxon>
        <taxon>Myxococcia</taxon>
        <taxon>Myxococcales</taxon>
        <taxon>Cystobacterineae</taxon>
        <taxon>Anaeromyxobacteraceae</taxon>
        <taxon>Anaeromyxobacter</taxon>
    </lineage>
</organism>
<protein>
    <recommendedName>
        <fullName evidence="4">Lipoprotein</fullName>
    </recommendedName>
</protein>
<name>A0ABM7XE33_9BACT</name>